<accession>A0A8S4GC62</accession>
<evidence type="ECO:0000313" key="2">
    <source>
        <dbReference type="Proteomes" id="UP000653454"/>
    </source>
</evidence>
<reference evidence="1" key="1">
    <citation type="submission" date="2020-11" db="EMBL/GenBank/DDBJ databases">
        <authorList>
            <person name="Whiteford S."/>
        </authorList>
    </citation>
    <scope>NUCLEOTIDE SEQUENCE</scope>
</reference>
<dbReference type="AlphaFoldDB" id="A0A8S4GC62"/>
<keyword evidence="2" id="KW-1185">Reference proteome</keyword>
<dbReference type="Proteomes" id="UP000653454">
    <property type="component" value="Unassembled WGS sequence"/>
</dbReference>
<organism evidence="1 2">
    <name type="scientific">Plutella xylostella</name>
    <name type="common">Diamondback moth</name>
    <name type="synonym">Plutella maculipennis</name>
    <dbReference type="NCBI Taxonomy" id="51655"/>
    <lineage>
        <taxon>Eukaryota</taxon>
        <taxon>Metazoa</taxon>
        <taxon>Ecdysozoa</taxon>
        <taxon>Arthropoda</taxon>
        <taxon>Hexapoda</taxon>
        <taxon>Insecta</taxon>
        <taxon>Pterygota</taxon>
        <taxon>Neoptera</taxon>
        <taxon>Endopterygota</taxon>
        <taxon>Lepidoptera</taxon>
        <taxon>Glossata</taxon>
        <taxon>Ditrysia</taxon>
        <taxon>Yponomeutoidea</taxon>
        <taxon>Plutellidae</taxon>
        <taxon>Plutella</taxon>
    </lineage>
</organism>
<name>A0A8S4GC62_PLUXY</name>
<gene>
    <name evidence="1" type="ORF">PLXY2_LOCUS15717</name>
</gene>
<dbReference type="EMBL" id="CAJHNJ030000246">
    <property type="protein sequence ID" value="CAG9137461.1"/>
    <property type="molecule type" value="Genomic_DNA"/>
</dbReference>
<protein>
    <submittedName>
        <fullName evidence="1">(diamondback moth) hypothetical protein</fullName>
    </submittedName>
</protein>
<sequence length="108" mass="12268">MYQKNVGAYYHLGLSQAMVSYSIHEVTEALNQRALLEKYIKFPKTPIEREIISKRFVELFGLPGVIGAIDGGTQVAIIRPVEDEEAYLNRKLYHSINVMAVSSIHFQI</sequence>
<proteinExistence type="predicted"/>
<evidence type="ECO:0000313" key="1">
    <source>
        <dbReference type="EMBL" id="CAG9137461.1"/>
    </source>
</evidence>
<comment type="caution">
    <text evidence="1">The sequence shown here is derived from an EMBL/GenBank/DDBJ whole genome shotgun (WGS) entry which is preliminary data.</text>
</comment>